<keyword evidence="2" id="KW-0418">Kinase</keyword>
<feature type="non-terminal residue" evidence="2">
    <location>
        <position position="1"/>
    </location>
</feature>
<dbReference type="InterPro" id="IPR001245">
    <property type="entry name" value="Ser-Thr/Tyr_kinase_cat_dom"/>
</dbReference>
<dbReference type="OrthoDB" id="4062651at2759"/>
<evidence type="ECO:0000313" key="3">
    <source>
        <dbReference type="Proteomes" id="UP000736335"/>
    </source>
</evidence>
<dbReference type="PANTHER" id="PTHR44329">
    <property type="entry name" value="SERINE/THREONINE-PROTEIN KINASE TNNI3K-RELATED"/>
    <property type="match status" value="1"/>
</dbReference>
<dbReference type="Pfam" id="PF07714">
    <property type="entry name" value="PK_Tyr_Ser-Thr"/>
    <property type="match status" value="1"/>
</dbReference>
<dbReference type="GO" id="GO:0004674">
    <property type="term" value="F:protein serine/threonine kinase activity"/>
    <property type="evidence" value="ECO:0007669"/>
    <property type="project" value="TreeGrafter"/>
</dbReference>
<dbReference type="Gene3D" id="1.10.510.10">
    <property type="entry name" value="Transferase(Phosphotransferase) domain 1"/>
    <property type="match status" value="1"/>
</dbReference>
<dbReference type="PROSITE" id="PS50011">
    <property type="entry name" value="PROTEIN_KINASE_DOM"/>
    <property type="match status" value="1"/>
</dbReference>
<dbReference type="InterPro" id="IPR000719">
    <property type="entry name" value="Prot_kinase_dom"/>
</dbReference>
<keyword evidence="3" id="KW-1185">Reference proteome</keyword>
<reference evidence="2" key="2">
    <citation type="submission" date="2020-11" db="EMBL/GenBank/DDBJ databases">
        <authorList>
            <consortium name="DOE Joint Genome Institute"/>
            <person name="Kuo A."/>
            <person name="Miyauchi S."/>
            <person name="Kiss E."/>
            <person name="Drula E."/>
            <person name="Kohler A."/>
            <person name="Sanchez-Garcia M."/>
            <person name="Andreopoulos B."/>
            <person name="Barry K.W."/>
            <person name="Bonito G."/>
            <person name="Buee M."/>
            <person name="Carver A."/>
            <person name="Chen C."/>
            <person name="Cichocki N."/>
            <person name="Clum A."/>
            <person name="Culley D."/>
            <person name="Crous P.W."/>
            <person name="Fauchery L."/>
            <person name="Girlanda M."/>
            <person name="Hayes R."/>
            <person name="Keri Z."/>
            <person name="Labutti K."/>
            <person name="Lipzen A."/>
            <person name="Lombard V."/>
            <person name="Magnuson J."/>
            <person name="Maillard F."/>
            <person name="Morin E."/>
            <person name="Murat C."/>
            <person name="Nolan M."/>
            <person name="Ohm R."/>
            <person name="Pangilinan J."/>
            <person name="Pereira M."/>
            <person name="Perotto S."/>
            <person name="Peter M."/>
            <person name="Riley R."/>
            <person name="Sitrit Y."/>
            <person name="Stielow B."/>
            <person name="Szollosi G."/>
            <person name="Zifcakova L."/>
            <person name="Stursova M."/>
            <person name="Spatafora J.W."/>
            <person name="Tedersoo L."/>
            <person name="Vaario L.-M."/>
            <person name="Yamada A."/>
            <person name="Yan M."/>
            <person name="Wang P."/>
            <person name="Xu J."/>
            <person name="Bruns T."/>
            <person name="Baldrian P."/>
            <person name="Vilgalys R."/>
            <person name="Henrissat B."/>
            <person name="Grigoriev I.V."/>
            <person name="Hibbett D."/>
            <person name="Nagy L.G."/>
            <person name="Martin F.M."/>
        </authorList>
    </citation>
    <scope>NUCLEOTIDE SEQUENCE</scope>
    <source>
        <strain evidence="2">UH-Tt-Lm1</strain>
    </source>
</reference>
<feature type="domain" description="Protein kinase" evidence="1">
    <location>
        <begin position="1"/>
        <end position="209"/>
    </location>
</feature>
<dbReference type="AlphaFoldDB" id="A0A9P6H5A9"/>
<reference evidence="2" key="1">
    <citation type="journal article" date="2020" name="Nat. Commun.">
        <title>Large-scale genome sequencing of mycorrhizal fungi provides insights into the early evolution of symbiotic traits.</title>
        <authorList>
            <person name="Miyauchi S."/>
            <person name="Kiss E."/>
            <person name="Kuo A."/>
            <person name="Drula E."/>
            <person name="Kohler A."/>
            <person name="Sanchez-Garcia M."/>
            <person name="Morin E."/>
            <person name="Andreopoulos B."/>
            <person name="Barry K.W."/>
            <person name="Bonito G."/>
            <person name="Buee M."/>
            <person name="Carver A."/>
            <person name="Chen C."/>
            <person name="Cichocki N."/>
            <person name="Clum A."/>
            <person name="Culley D."/>
            <person name="Crous P.W."/>
            <person name="Fauchery L."/>
            <person name="Girlanda M."/>
            <person name="Hayes R.D."/>
            <person name="Keri Z."/>
            <person name="LaButti K."/>
            <person name="Lipzen A."/>
            <person name="Lombard V."/>
            <person name="Magnuson J."/>
            <person name="Maillard F."/>
            <person name="Murat C."/>
            <person name="Nolan M."/>
            <person name="Ohm R.A."/>
            <person name="Pangilinan J."/>
            <person name="Pereira M.F."/>
            <person name="Perotto S."/>
            <person name="Peter M."/>
            <person name="Pfister S."/>
            <person name="Riley R."/>
            <person name="Sitrit Y."/>
            <person name="Stielow J.B."/>
            <person name="Szollosi G."/>
            <person name="Zifcakova L."/>
            <person name="Stursova M."/>
            <person name="Spatafora J.W."/>
            <person name="Tedersoo L."/>
            <person name="Vaario L.M."/>
            <person name="Yamada A."/>
            <person name="Yan M."/>
            <person name="Wang P."/>
            <person name="Xu J."/>
            <person name="Bruns T."/>
            <person name="Baldrian P."/>
            <person name="Vilgalys R."/>
            <person name="Dunand C."/>
            <person name="Henrissat B."/>
            <person name="Grigoriev I.V."/>
            <person name="Hibbett D."/>
            <person name="Nagy L.G."/>
            <person name="Martin F.M."/>
        </authorList>
    </citation>
    <scope>NUCLEOTIDE SEQUENCE</scope>
    <source>
        <strain evidence="2">UH-Tt-Lm1</strain>
    </source>
</reference>
<dbReference type="InterPro" id="IPR008271">
    <property type="entry name" value="Ser/Thr_kinase_AS"/>
</dbReference>
<dbReference type="EMBL" id="WIUZ02000020">
    <property type="protein sequence ID" value="KAF9779314.1"/>
    <property type="molecule type" value="Genomic_DNA"/>
</dbReference>
<evidence type="ECO:0000313" key="2">
    <source>
        <dbReference type="EMBL" id="KAF9779314.1"/>
    </source>
</evidence>
<dbReference type="Proteomes" id="UP000736335">
    <property type="component" value="Unassembled WGS sequence"/>
</dbReference>
<organism evidence="2 3">
    <name type="scientific">Thelephora terrestris</name>
    <dbReference type="NCBI Taxonomy" id="56493"/>
    <lineage>
        <taxon>Eukaryota</taxon>
        <taxon>Fungi</taxon>
        <taxon>Dikarya</taxon>
        <taxon>Basidiomycota</taxon>
        <taxon>Agaricomycotina</taxon>
        <taxon>Agaricomycetes</taxon>
        <taxon>Thelephorales</taxon>
        <taxon>Thelephoraceae</taxon>
        <taxon>Thelephora</taxon>
    </lineage>
</organism>
<proteinExistence type="predicted"/>
<dbReference type="SMART" id="SM00220">
    <property type="entry name" value="S_TKc"/>
    <property type="match status" value="1"/>
</dbReference>
<dbReference type="PROSITE" id="PS00108">
    <property type="entry name" value="PROTEIN_KINASE_ST"/>
    <property type="match status" value="1"/>
</dbReference>
<dbReference type="GO" id="GO:0005524">
    <property type="term" value="F:ATP binding"/>
    <property type="evidence" value="ECO:0007669"/>
    <property type="project" value="InterPro"/>
</dbReference>
<dbReference type="InterPro" id="IPR011009">
    <property type="entry name" value="Kinase-like_dom_sf"/>
</dbReference>
<name>A0A9P6H5A9_9AGAM</name>
<keyword evidence="2" id="KW-0808">Transferase</keyword>
<dbReference type="InterPro" id="IPR051681">
    <property type="entry name" value="Ser/Thr_Kinases-Pseudokinases"/>
</dbReference>
<dbReference type="SUPFAM" id="SSF56112">
    <property type="entry name" value="Protein kinase-like (PK-like)"/>
    <property type="match status" value="1"/>
</dbReference>
<evidence type="ECO:0000259" key="1">
    <source>
        <dbReference type="PROSITE" id="PS50011"/>
    </source>
</evidence>
<sequence>MWKRLRHPNIVPLVGVTRTPLQFVSEWMPNGTVTGYLCENPGANRIALLLDVAEGLAFLHGRSMAHGDLKGPNILIDYNGRARLTDFGFTSVVRRLDSVLITQVQGYSPGWAAPEIFVEGDRNTREADVFAFAMVIIEVFTGRRPFKMFTTEVTISKIMGGERPDRPQDPGLTDAVWDVTLHCWDQDPAQRPAMTSVVGTLREVKRQTYGIPHRRDLLLNSGCLESSASSLRRNSSISKTWTLSRRLTFAVCEMQILPLSEAA</sequence>
<comment type="caution">
    <text evidence="2">The sequence shown here is derived from an EMBL/GenBank/DDBJ whole genome shotgun (WGS) entry which is preliminary data.</text>
</comment>
<accession>A0A9P6H5A9</accession>
<gene>
    <name evidence="2" type="ORF">BJ322DRAFT_1146993</name>
</gene>
<protein>
    <submittedName>
        <fullName evidence="2">Kinase-like domain-containing protein</fullName>
    </submittedName>
</protein>